<evidence type="ECO:0000256" key="3">
    <source>
        <dbReference type="ARBA" id="ARBA00023133"/>
    </source>
</evidence>
<evidence type="ECO:0000256" key="6">
    <source>
        <dbReference type="ARBA" id="ARBA00024536"/>
    </source>
</evidence>
<sequence length="321" mass="36872">MKKDVLFIMGMGGPESVESIEPFLYNLFSDRDIIDFHVGNCLQKFIAGKIAKKRSKKLAPEYLKMGYNGASPQIIIHRKIFKALEEHYKNKTGRELTVIEANCYYHPFFDEALNKLKNTECDKVIFTTVYPQYSLTTVEACFNRLAKMYNIAGCHKYQSVVIPYWYENEKYCQAIADRILNAAKKLNKDIKECHVLYSAHSVPLSYVEKGDPYPEQVKKHIDIINKLAGIVSFDKAYQSKVGPVKWLKPTMIETLESYKEKNIDNIIIVPISFISDHIETLIEVDEQLIPILKNTGKNIVRMESLNNSPDFIDALSDIINI</sequence>
<dbReference type="InterPro" id="IPR033659">
    <property type="entry name" value="Ferrochelatase_N"/>
</dbReference>
<comment type="similarity">
    <text evidence="1 7 8">Belongs to the ferrochelatase family.</text>
</comment>
<dbReference type="HAMAP" id="MF_00323">
    <property type="entry name" value="Ferrochelatase"/>
    <property type="match status" value="1"/>
</dbReference>
<dbReference type="GO" id="GO:0006783">
    <property type="term" value="P:heme biosynthetic process"/>
    <property type="evidence" value="ECO:0007669"/>
    <property type="project" value="UniProtKB-UniRule"/>
</dbReference>
<evidence type="ECO:0000256" key="4">
    <source>
        <dbReference type="ARBA" id="ARBA00023239"/>
    </source>
</evidence>
<evidence type="ECO:0000256" key="5">
    <source>
        <dbReference type="ARBA" id="ARBA00023244"/>
    </source>
</evidence>
<dbReference type="InterPro" id="IPR001015">
    <property type="entry name" value="Ferrochelatase"/>
</dbReference>
<comment type="catalytic activity">
    <reaction evidence="6">
        <text>Fe-coproporphyrin III + 2 H(+) = coproporphyrin III + Fe(2+)</text>
        <dbReference type="Rhea" id="RHEA:49572"/>
        <dbReference type="ChEBI" id="CHEBI:15378"/>
        <dbReference type="ChEBI" id="CHEBI:29033"/>
        <dbReference type="ChEBI" id="CHEBI:68438"/>
        <dbReference type="ChEBI" id="CHEBI:131725"/>
        <dbReference type="EC" id="4.99.1.9"/>
    </reaction>
    <physiologicalReaction direction="right-to-left" evidence="6">
        <dbReference type="Rhea" id="RHEA:49574"/>
    </physiologicalReaction>
</comment>
<dbReference type="PROSITE" id="PS00534">
    <property type="entry name" value="FERROCHELATASE"/>
    <property type="match status" value="1"/>
</dbReference>
<comment type="function">
    <text evidence="7 8">Catalyzes the ferrous insertion into protoporphyrin IX.</text>
</comment>
<evidence type="ECO:0000313" key="9">
    <source>
        <dbReference type="EMBL" id="HIZ89133.1"/>
    </source>
</evidence>
<dbReference type="PANTHER" id="PTHR11108">
    <property type="entry name" value="FERROCHELATASE"/>
    <property type="match status" value="1"/>
</dbReference>
<organism evidence="9 10">
    <name type="scientific">Candidatus Mucispirillum faecigallinarum</name>
    <dbReference type="NCBI Taxonomy" id="2838699"/>
    <lineage>
        <taxon>Bacteria</taxon>
        <taxon>Pseudomonadati</taxon>
        <taxon>Deferribacterota</taxon>
        <taxon>Deferribacteres</taxon>
        <taxon>Deferribacterales</taxon>
        <taxon>Mucispirillaceae</taxon>
        <taxon>Mucispirillum</taxon>
    </lineage>
</organism>
<keyword evidence="4 7" id="KW-0456">Lyase</keyword>
<dbReference type="InterPro" id="IPR019772">
    <property type="entry name" value="Ferrochelatase_AS"/>
</dbReference>
<feature type="binding site" evidence="7">
    <location>
        <position position="200"/>
    </location>
    <ligand>
        <name>Fe(2+)</name>
        <dbReference type="ChEBI" id="CHEBI:29033"/>
    </ligand>
</feature>
<evidence type="ECO:0000256" key="2">
    <source>
        <dbReference type="ARBA" id="ARBA00023004"/>
    </source>
</evidence>
<comment type="pathway">
    <text evidence="7 8">Porphyrin-containing compound metabolism; protoheme biosynthesis; protoheme from protoporphyrin-IX: step 1/1.</text>
</comment>
<keyword evidence="2 7" id="KW-0408">Iron</keyword>
<dbReference type="GO" id="GO:0005737">
    <property type="term" value="C:cytoplasm"/>
    <property type="evidence" value="ECO:0007669"/>
    <property type="project" value="UniProtKB-SubCell"/>
</dbReference>
<dbReference type="Pfam" id="PF00762">
    <property type="entry name" value="Ferrochelatase"/>
    <property type="match status" value="1"/>
</dbReference>
<keyword evidence="7" id="KW-0479">Metal-binding</keyword>
<dbReference type="CDD" id="cd00419">
    <property type="entry name" value="Ferrochelatase_C"/>
    <property type="match status" value="1"/>
</dbReference>
<feature type="binding site" evidence="7">
    <location>
        <position position="279"/>
    </location>
    <ligand>
        <name>Fe(2+)</name>
        <dbReference type="ChEBI" id="CHEBI:29033"/>
    </ligand>
</feature>
<dbReference type="SUPFAM" id="SSF53800">
    <property type="entry name" value="Chelatase"/>
    <property type="match status" value="1"/>
</dbReference>
<evidence type="ECO:0000256" key="1">
    <source>
        <dbReference type="ARBA" id="ARBA00007718"/>
    </source>
</evidence>
<name>A0A9D2GSB2_9BACT</name>
<keyword evidence="3 7" id="KW-0350">Heme biosynthesis</keyword>
<reference evidence="9" key="1">
    <citation type="journal article" date="2021" name="PeerJ">
        <title>Extensive microbial diversity within the chicken gut microbiome revealed by metagenomics and culture.</title>
        <authorList>
            <person name="Gilroy R."/>
            <person name="Ravi A."/>
            <person name="Getino M."/>
            <person name="Pursley I."/>
            <person name="Horton D.L."/>
            <person name="Alikhan N.F."/>
            <person name="Baker D."/>
            <person name="Gharbi K."/>
            <person name="Hall N."/>
            <person name="Watson M."/>
            <person name="Adriaenssens E.M."/>
            <person name="Foster-Nyarko E."/>
            <person name="Jarju S."/>
            <person name="Secka A."/>
            <person name="Antonio M."/>
            <person name="Oren A."/>
            <person name="Chaudhuri R.R."/>
            <person name="La Ragione R."/>
            <person name="Hildebrand F."/>
            <person name="Pallen M.J."/>
        </authorList>
    </citation>
    <scope>NUCLEOTIDE SEQUENCE</scope>
    <source>
        <strain evidence="9">ChiW4-1371</strain>
    </source>
</reference>
<dbReference type="GO" id="GO:0046872">
    <property type="term" value="F:metal ion binding"/>
    <property type="evidence" value="ECO:0007669"/>
    <property type="project" value="UniProtKB-KW"/>
</dbReference>
<dbReference type="CDD" id="cd03411">
    <property type="entry name" value="Ferrochelatase_N"/>
    <property type="match status" value="1"/>
</dbReference>
<proteinExistence type="inferred from homology"/>
<comment type="caution">
    <text evidence="9">The sequence shown here is derived from an EMBL/GenBank/DDBJ whole genome shotgun (WGS) entry which is preliminary data.</text>
</comment>
<gene>
    <name evidence="7 9" type="primary">hemH</name>
    <name evidence="9" type="ORF">H9804_04250</name>
</gene>
<protein>
    <recommendedName>
        <fullName evidence="7 8">Ferrochelatase</fullName>
        <ecNumber evidence="7 8">4.98.1.1</ecNumber>
    </recommendedName>
    <alternativeName>
        <fullName evidence="7">Heme synthase</fullName>
    </alternativeName>
    <alternativeName>
        <fullName evidence="7">Protoheme ferro-lyase</fullName>
    </alternativeName>
</protein>
<evidence type="ECO:0000313" key="10">
    <source>
        <dbReference type="Proteomes" id="UP000824176"/>
    </source>
</evidence>
<dbReference type="AlphaFoldDB" id="A0A9D2GSB2"/>
<dbReference type="NCBIfam" id="TIGR00109">
    <property type="entry name" value="hemH"/>
    <property type="match status" value="1"/>
</dbReference>
<dbReference type="Proteomes" id="UP000824176">
    <property type="component" value="Unassembled WGS sequence"/>
</dbReference>
<dbReference type="PANTHER" id="PTHR11108:SF1">
    <property type="entry name" value="FERROCHELATASE, MITOCHONDRIAL"/>
    <property type="match status" value="1"/>
</dbReference>
<dbReference type="EC" id="4.98.1.1" evidence="7 8"/>
<keyword evidence="5 7" id="KW-0627">Porphyrin biosynthesis</keyword>
<dbReference type="EMBL" id="DXAQ01000067">
    <property type="protein sequence ID" value="HIZ89133.1"/>
    <property type="molecule type" value="Genomic_DNA"/>
</dbReference>
<dbReference type="InterPro" id="IPR033644">
    <property type="entry name" value="Ferrochelatase_C"/>
</dbReference>
<evidence type="ECO:0000256" key="7">
    <source>
        <dbReference type="HAMAP-Rule" id="MF_00323"/>
    </source>
</evidence>
<keyword evidence="7 8" id="KW-0963">Cytoplasm</keyword>
<dbReference type="Gene3D" id="3.40.50.1400">
    <property type="match status" value="2"/>
</dbReference>
<evidence type="ECO:0000256" key="8">
    <source>
        <dbReference type="RuleBase" id="RU000607"/>
    </source>
</evidence>
<reference evidence="9" key="2">
    <citation type="submission" date="2021-04" db="EMBL/GenBank/DDBJ databases">
        <authorList>
            <person name="Gilroy R."/>
        </authorList>
    </citation>
    <scope>NUCLEOTIDE SEQUENCE</scope>
    <source>
        <strain evidence="9">ChiW4-1371</strain>
    </source>
</reference>
<accession>A0A9D2GSB2</accession>
<dbReference type="GO" id="GO:0004325">
    <property type="term" value="F:ferrochelatase activity"/>
    <property type="evidence" value="ECO:0007669"/>
    <property type="project" value="UniProtKB-UniRule"/>
</dbReference>
<comment type="subcellular location">
    <subcellularLocation>
        <location evidence="7 8">Cytoplasm</location>
    </subcellularLocation>
</comment>
<comment type="catalytic activity">
    <reaction evidence="7 8">
        <text>heme b + 2 H(+) = protoporphyrin IX + Fe(2+)</text>
        <dbReference type="Rhea" id="RHEA:22584"/>
        <dbReference type="ChEBI" id="CHEBI:15378"/>
        <dbReference type="ChEBI" id="CHEBI:29033"/>
        <dbReference type="ChEBI" id="CHEBI:57306"/>
        <dbReference type="ChEBI" id="CHEBI:60344"/>
        <dbReference type="EC" id="4.98.1.1"/>
    </reaction>
</comment>